<accession>A0A0H4VMC5</accession>
<dbReference type="SUPFAM" id="SSF51261">
    <property type="entry name" value="Duplicated hybrid motif"/>
    <property type="match status" value="1"/>
</dbReference>
<dbReference type="GO" id="GO:0004222">
    <property type="term" value="F:metalloendopeptidase activity"/>
    <property type="evidence" value="ECO:0007669"/>
    <property type="project" value="TreeGrafter"/>
</dbReference>
<keyword evidence="3" id="KW-1185">Reference proteome</keyword>
<gene>
    <name evidence="2" type="ORF">TH63_03535</name>
</gene>
<evidence type="ECO:0000313" key="2">
    <source>
        <dbReference type="EMBL" id="AKQ44904.1"/>
    </source>
</evidence>
<dbReference type="EMBL" id="CP010777">
    <property type="protein sequence ID" value="AKQ44904.1"/>
    <property type="molecule type" value="Genomic_DNA"/>
</dbReference>
<dbReference type="Proteomes" id="UP000036458">
    <property type="component" value="Chromosome"/>
</dbReference>
<reference evidence="2 3" key="1">
    <citation type="submission" date="2015-01" db="EMBL/GenBank/DDBJ databases">
        <title>Rufibacter sp./DG31D/ whole genome sequencing.</title>
        <authorList>
            <person name="Kim M.K."/>
            <person name="Srinivasan S."/>
            <person name="Lee J.-J."/>
        </authorList>
    </citation>
    <scope>NUCLEOTIDE SEQUENCE [LARGE SCALE GENOMIC DNA]</scope>
    <source>
        <strain evidence="2 3">DG31D</strain>
    </source>
</reference>
<name>A0A0H4VMC5_9BACT</name>
<dbReference type="PANTHER" id="PTHR21666:SF270">
    <property type="entry name" value="MUREIN HYDROLASE ACTIVATOR ENVC"/>
    <property type="match status" value="1"/>
</dbReference>
<dbReference type="OrthoDB" id="9801052at2"/>
<feature type="domain" description="M23ase beta-sheet core" evidence="1">
    <location>
        <begin position="96"/>
        <end position="194"/>
    </location>
</feature>
<dbReference type="InterPro" id="IPR050570">
    <property type="entry name" value="Cell_wall_metabolism_enzyme"/>
</dbReference>
<dbReference type="Pfam" id="PF01551">
    <property type="entry name" value="Peptidase_M23"/>
    <property type="match status" value="1"/>
</dbReference>
<dbReference type="CDD" id="cd12797">
    <property type="entry name" value="M23_peptidase"/>
    <property type="match status" value="1"/>
</dbReference>
<evidence type="ECO:0000259" key="1">
    <source>
        <dbReference type="Pfam" id="PF01551"/>
    </source>
</evidence>
<dbReference type="Gene3D" id="2.70.70.10">
    <property type="entry name" value="Glucose Permease (Domain IIA)"/>
    <property type="match status" value="1"/>
</dbReference>
<organism evidence="2 3">
    <name type="scientific">Rufibacter radiotolerans</name>
    <dbReference type="NCBI Taxonomy" id="1379910"/>
    <lineage>
        <taxon>Bacteria</taxon>
        <taxon>Pseudomonadati</taxon>
        <taxon>Bacteroidota</taxon>
        <taxon>Cytophagia</taxon>
        <taxon>Cytophagales</taxon>
        <taxon>Hymenobacteraceae</taxon>
        <taxon>Rufibacter</taxon>
    </lineage>
</organism>
<proteinExistence type="predicted"/>
<dbReference type="InterPro" id="IPR011055">
    <property type="entry name" value="Dup_hybrid_motif"/>
</dbReference>
<dbReference type="PANTHER" id="PTHR21666">
    <property type="entry name" value="PEPTIDASE-RELATED"/>
    <property type="match status" value="1"/>
</dbReference>
<dbReference type="STRING" id="1379910.TH63_03535"/>
<sequence length="233" mass="25688">MDNSSKLISALIEHQAFFAPLLDQDLNGPLVTRLDFTAANPALLHADLRDTAAFEQLVQHMLEAKNATVGVGGYFENRVIYRRSEHFDNTAESRSLHLGVDIWAPAGIPIYSPLAGKVHSFQDNANFGDYGPTIILQHELEGLEFFTLYGHLSRISLDGLFAGKQVAAGEQIATMGPYPENGDWPPHLHFQVMTDLLGKSGDFPGVCAPSEEGFYRKICLDPNLLLGCKYLLM</sequence>
<dbReference type="KEGG" id="ruf:TH63_03535"/>
<dbReference type="PATRIC" id="fig|1379910.4.peg.763"/>
<dbReference type="RefSeq" id="WP_048919720.1">
    <property type="nucleotide sequence ID" value="NZ_CP010777.1"/>
</dbReference>
<protein>
    <submittedName>
        <fullName evidence="2">Peptidase M23</fullName>
    </submittedName>
</protein>
<dbReference type="AlphaFoldDB" id="A0A0H4VMC5"/>
<dbReference type="InterPro" id="IPR016047">
    <property type="entry name" value="M23ase_b-sheet_dom"/>
</dbReference>
<evidence type="ECO:0000313" key="3">
    <source>
        <dbReference type="Proteomes" id="UP000036458"/>
    </source>
</evidence>